<organism evidence="4">
    <name type="scientific">Alexandrium monilatum</name>
    <dbReference type="NCBI Taxonomy" id="311494"/>
    <lineage>
        <taxon>Eukaryota</taxon>
        <taxon>Sar</taxon>
        <taxon>Alveolata</taxon>
        <taxon>Dinophyceae</taxon>
        <taxon>Gonyaulacales</taxon>
        <taxon>Pyrocystaceae</taxon>
        <taxon>Alexandrium</taxon>
    </lineage>
</organism>
<dbReference type="InterPro" id="IPR011990">
    <property type="entry name" value="TPR-like_helical_dom_sf"/>
</dbReference>
<feature type="repeat" description="PPR" evidence="2">
    <location>
        <begin position="629"/>
        <end position="663"/>
    </location>
</feature>
<dbReference type="PANTHER" id="PTHR47447">
    <property type="entry name" value="OS03G0856100 PROTEIN"/>
    <property type="match status" value="1"/>
</dbReference>
<dbReference type="InterPro" id="IPR002885">
    <property type="entry name" value="PPR_rpt"/>
</dbReference>
<dbReference type="PROSITE" id="PS51375">
    <property type="entry name" value="PPR"/>
    <property type="match status" value="6"/>
</dbReference>
<evidence type="ECO:0000256" key="3">
    <source>
        <dbReference type="SAM" id="MobiDB-lite"/>
    </source>
</evidence>
<sequence length="1023" mass="111277">MASMATSVLDLLQGVQTELAIFFIAIFVHSLVFGSRRFKPAQKPKRDLRPKEGGDGSPTSGRPAPVPGSAALVRVAKKHLQLSVSQEALAQKFQDTAQTLPANEVCAALAAMLDNIGKSSSMELLGAVRDAIRGLEMPINTSVAESLLRGYLTLHMQQEFQEVLGEAEALGLASPAIMVLALRTSVEASDFVAAMGCLRRLGGLVKASAGSTVHSPMPHHLVQQLVQLALPKEALPSLLEELAANGFLTPSAVETAFVECGSKLAQGRRGELIRELEELANAHDIELTEKASAVLLCEAGSAQDALRIFNAAAKRGAVGKDLTLAALDASVTRSSKALTESVLQNLPKVLVPEVGAAVVRVIVDGPLHEKDLQPASDATVLRIYQMHLTGVDILSDPRAGRLVAEIALRRNRPDVLEKLLDMAEHTRRVALLKSFGSEQRLADATAIFRACRDKSECLYNALMDACIQCQDMKAAKSIFEEAVAAGMADVVTYNTIIKTHLQAGNLPAARAVIEKMRSAGGGCAPNVVTFNELIDATIRHSSEGVWVLIEEMKACNLQPTAVTGSIVLKCLQHSAKAADVERTMAFIESIDGGMDEVVLSSICEACIRANRPDILAQQLRRYRGIQVTNTRTSGSIIRAYGFLKDLQGAWEAWRAMRSRGIPPSDITIGCMVEALVANGDPEGGYELIRELSADERTRPLLNGIAYCSVLKGFSHKKCFSRVWEVYNEMVKAKLQFTIVTYNAVIDACVRSCEMARVQSLLEEMARKKIEPNVVTYSTIIKGYCQDARLNQAFKLFESMKQSQNLRPDEITYNTLIDGCAQRGLFDQGMKLLEEMQLAGVQPSPFTLTVLVKLANRGKRPDRAFEIVEELTKKYHLQLNFHVYANLVHTCTAHGDLNRAVQVLERMGRQRVRPDVRTYTLLIRAFIEAGKLPEVAGFISLACGIRGELPPGLMGLAGSSHDLQLRGELPQDLLREAMEAMAGRGAERLAVQLCKDLRGVPGLKLDPKLSMSLTSRAIRSPKAA</sequence>
<dbReference type="Pfam" id="PF13041">
    <property type="entry name" value="PPR_2"/>
    <property type="match status" value="2"/>
</dbReference>
<feature type="repeat" description="PPR" evidence="2">
    <location>
        <begin position="772"/>
        <end position="802"/>
    </location>
</feature>
<dbReference type="Pfam" id="PF13812">
    <property type="entry name" value="PPR_3"/>
    <property type="match status" value="2"/>
</dbReference>
<feature type="region of interest" description="Disordered" evidence="3">
    <location>
        <begin position="42"/>
        <end position="67"/>
    </location>
</feature>
<accession>A0A7S4VAR9</accession>
<feature type="compositionally biased region" description="Basic and acidic residues" evidence="3">
    <location>
        <begin position="44"/>
        <end position="54"/>
    </location>
</feature>
<dbReference type="NCBIfam" id="TIGR00756">
    <property type="entry name" value="PPR"/>
    <property type="match status" value="5"/>
</dbReference>
<dbReference type="AlphaFoldDB" id="A0A7S4VAR9"/>
<keyword evidence="1" id="KW-0677">Repeat</keyword>
<proteinExistence type="predicted"/>
<evidence type="ECO:0000256" key="2">
    <source>
        <dbReference type="PROSITE-ProRule" id="PRU00708"/>
    </source>
</evidence>
<dbReference type="Gene3D" id="1.25.40.10">
    <property type="entry name" value="Tetratricopeptide repeat domain"/>
    <property type="match status" value="4"/>
</dbReference>
<feature type="repeat" description="PPR" evidence="2">
    <location>
        <begin position="737"/>
        <end position="771"/>
    </location>
</feature>
<evidence type="ECO:0000313" key="4">
    <source>
        <dbReference type="EMBL" id="CAE4573527.1"/>
    </source>
</evidence>
<evidence type="ECO:0008006" key="5">
    <source>
        <dbReference type="Google" id="ProtNLM"/>
    </source>
</evidence>
<feature type="repeat" description="PPR" evidence="2">
    <location>
        <begin position="489"/>
        <end position="523"/>
    </location>
</feature>
<gene>
    <name evidence="4" type="ORF">AMON00008_LOCUS13146</name>
</gene>
<name>A0A7S4VAR9_9DINO</name>
<evidence type="ECO:0000256" key="1">
    <source>
        <dbReference type="ARBA" id="ARBA00022737"/>
    </source>
</evidence>
<reference evidence="4" key="1">
    <citation type="submission" date="2021-01" db="EMBL/GenBank/DDBJ databases">
        <authorList>
            <person name="Corre E."/>
            <person name="Pelletier E."/>
            <person name="Niang G."/>
            <person name="Scheremetjew M."/>
            <person name="Finn R."/>
            <person name="Kale V."/>
            <person name="Holt S."/>
            <person name="Cochrane G."/>
            <person name="Meng A."/>
            <person name="Brown T."/>
            <person name="Cohen L."/>
        </authorList>
    </citation>
    <scope>NUCLEOTIDE SEQUENCE</scope>
    <source>
        <strain evidence="4">CCMP3105</strain>
    </source>
</reference>
<protein>
    <recommendedName>
        <fullName evidence="5">Pentacotripeptide-repeat region of PRORP domain-containing protein</fullName>
    </recommendedName>
</protein>
<dbReference type="EMBL" id="HBNR01019794">
    <property type="protein sequence ID" value="CAE4573527.1"/>
    <property type="molecule type" value="Transcribed_RNA"/>
</dbReference>
<feature type="repeat" description="PPR" evidence="2">
    <location>
        <begin position="879"/>
        <end position="913"/>
    </location>
</feature>
<dbReference type="Pfam" id="PF01535">
    <property type="entry name" value="PPR"/>
    <property type="match status" value="1"/>
</dbReference>
<feature type="repeat" description="PPR" evidence="2">
    <location>
        <begin position="808"/>
        <end position="842"/>
    </location>
</feature>
<dbReference type="PANTHER" id="PTHR47447:SF24">
    <property type="entry name" value="PENTATRICOPEPTIDE REPEAT-CONTAINING PROTEIN"/>
    <property type="match status" value="1"/>
</dbReference>